<dbReference type="FunFam" id="3.40.50.970:FF:000012">
    <property type="entry name" value="Pyruvate:ferredoxin (Flavodoxin) oxidoreductase"/>
    <property type="match status" value="1"/>
</dbReference>
<evidence type="ECO:0000259" key="3">
    <source>
        <dbReference type="Pfam" id="PF01855"/>
    </source>
</evidence>
<accession>D9QSQ0</accession>
<dbReference type="Pfam" id="PF01855">
    <property type="entry name" value="POR_N"/>
    <property type="match status" value="1"/>
</dbReference>
<feature type="domain" description="Pyruvate flavodoxin/ferredoxin oxidoreductase pyrimidine binding" evidence="3">
    <location>
        <begin position="16"/>
        <end position="239"/>
    </location>
</feature>
<dbReference type="AlphaFoldDB" id="D9QSQ0"/>
<evidence type="ECO:0000313" key="5">
    <source>
        <dbReference type="EMBL" id="ADL11588.1"/>
    </source>
</evidence>
<dbReference type="SUPFAM" id="SSF52922">
    <property type="entry name" value="TK C-terminal domain-like"/>
    <property type="match status" value="1"/>
</dbReference>
<dbReference type="InterPro" id="IPR002880">
    <property type="entry name" value="Pyrv_Fd/Flavodoxin_OxRdtase_N"/>
</dbReference>
<reference evidence="5 6" key="1">
    <citation type="journal article" date="2010" name="Stand. Genomic Sci.">
        <title>Complete genome sequence of Acetohalobium arabaticum type strain (Z-7288).</title>
        <authorList>
            <person name="Sikorski J."/>
            <person name="Lapidus A."/>
            <person name="Chertkov O."/>
            <person name="Lucas S."/>
            <person name="Copeland A."/>
            <person name="Glavina Del Rio T."/>
            <person name="Nolan M."/>
            <person name="Tice H."/>
            <person name="Cheng J.F."/>
            <person name="Han C."/>
            <person name="Brambilla E."/>
            <person name="Pitluck S."/>
            <person name="Liolios K."/>
            <person name="Ivanova N."/>
            <person name="Mavromatis K."/>
            <person name="Mikhailova N."/>
            <person name="Pati A."/>
            <person name="Bruce D."/>
            <person name="Detter C."/>
            <person name="Tapia R."/>
            <person name="Goodwin L."/>
            <person name="Chen A."/>
            <person name="Palaniappan K."/>
            <person name="Land M."/>
            <person name="Hauser L."/>
            <person name="Chang Y.J."/>
            <person name="Jeffries C.D."/>
            <person name="Rohde M."/>
            <person name="Goker M."/>
            <person name="Spring S."/>
            <person name="Woyke T."/>
            <person name="Bristow J."/>
            <person name="Eisen J.A."/>
            <person name="Markowitz V."/>
            <person name="Hugenholtz P."/>
            <person name="Kyrpides N.C."/>
            <person name="Klenk H.P."/>
        </authorList>
    </citation>
    <scope>NUCLEOTIDE SEQUENCE [LARGE SCALE GENOMIC DNA]</scope>
    <source>
        <strain evidence="6">ATCC 49924 / DSM 5501 / Z-7288</strain>
    </source>
</reference>
<organism evidence="5 6">
    <name type="scientific">Acetohalobium arabaticum (strain ATCC 49924 / DSM 5501 / Z-7288)</name>
    <dbReference type="NCBI Taxonomy" id="574087"/>
    <lineage>
        <taxon>Bacteria</taxon>
        <taxon>Bacillati</taxon>
        <taxon>Bacillota</taxon>
        <taxon>Clostridia</taxon>
        <taxon>Halanaerobiales</taxon>
        <taxon>Halobacteroidaceae</taxon>
        <taxon>Acetohalobium</taxon>
    </lineage>
</organism>
<name>D9QSQ0_ACEAZ</name>
<dbReference type="eggNOG" id="COG0674">
    <property type="taxonomic scope" value="Bacteria"/>
</dbReference>
<dbReference type="InterPro" id="IPR009014">
    <property type="entry name" value="Transketo_C/PFOR_II"/>
</dbReference>
<dbReference type="KEGG" id="aar:Acear_0036"/>
<dbReference type="SUPFAM" id="SSF52518">
    <property type="entry name" value="Thiamin diphosphate-binding fold (THDP-binding)"/>
    <property type="match status" value="1"/>
</dbReference>
<dbReference type="PANTHER" id="PTHR32154">
    <property type="entry name" value="PYRUVATE-FLAVODOXIN OXIDOREDUCTASE-RELATED"/>
    <property type="match status" value="1"/>
</dbReference>
<keyword evidence="2 5" id="KW-0560">Oxidoreductase</keyword>
<feature type="domain" description="Pyruvate:ferredoxin oxidoreductase core" evidence="4">
    <location>
        <begin position="262"/>
        <end position="366"/>
    </location>
</feature>
<sequence>MSNEVALTGHEVIANAMRQINPDVVAAYPITPQTEIVQLFSQFVADGKVDTDFVTVESEHSAMSATVGASAGGARAMTATAANGLALMWEIVYIAASTRLPIVMPVVNRALSGPINIHCDHSDAMGARDSGWIQLYAEDAQEAYDNAVQAVRIGEHEDVRLPVMVNMDGFIISHAVENMELLADEDVQEFVGEYEPENTLLDSENPITVGPIDLQDFYFEHKRQQVDAMENAKDVIADIAQEYKEMTGRGVEYFEEYKLDDAEIGILALGSTAGTAKVAVDDLREQGVKAGLLKLRMFRPFPTEELVEALKDLEVLAVMDRADTFSTTGGPVFADVRSAFYDAKADVEVVNYIYGLGGRDTRVEDIESIYEDLQEIAASGKVENRVNYLGVRE</sequence>
<dbReference type="Gene3D" id="3.40.50.970">
    <property type="match status" value="1"/>
</dbReference>
<evidence type="ECO:0000256" key="2">
    <source>
        <dbReference type="ARBA" id="ARBA00023002"/>
    </source>
</evidence>
<gene>
    <name evidence="5" type="ordered locus">Acear_0036</name>
</gene>
<dbReference type="EMBL" id="CP002105">
    <property type="protein sequence ID" value="ADL11588.1"/>
    <property type="molecule type" value="Genomic_DNA"/>
</dbReference>
<comment type="similarity">
    <text evidence="1">Belongs to the pyruvate:ferredoxin/flavodoxin oxidoreductase family.</text>
</comment>
<keyword evidence="6" id="KW-1185">Reference proteome</keyword>
<dbReference type="Gene3D" id="3.40.50.920">
    <property type="match status" value="1"/>
</dbReference>
<evidence type="ECO:0000259" key="4">
    <source>
        <dbReference type="Pfam" id="PF17147"/>
    </source>
</evidence>
<dbReference type="InterPro" id="IPR050722">
    <property type="entry name" value="Pyruvate:ferred/Flavod_OxRd"/>
</dbReference>
<evidence type="ECO:0000256" key="1">
    <source>
        <dbReference type="ARBA" id="ARBA00009032"/>
    </source>
</evidence>
<dbReference type="EC" id="1.2.7.1" evidence="5"/>
<dbReference type="GO" id="GO:0006979">
    <property type="term" value="P:response to oxidative stress"/>
    <property type="evidence" value="ECO:0007669"/>
    <property type="project" value="TreeGrafter"/>
</dbReference>
<dbReference type="CDD" id="cd07034">
    <property type="entry name" value="TPP_PYR_PFOR_IOR-alpha_like"/>
    <property type="match status" value="1"/>
</dbReference>
<dbReference type="GO" id="GO:0019164">
    <property type="term" value="F:pyruvate synthase activity"/>
    <property type="evidence" value="ECO:0007669"/>
    <property type="project" value="UniProtKB-EC"/>
</dbReference>
<protein>
    <submittedName>
        <fullName evidence="5">Pyruvate ferredoxin oxidoreductase, alpha subunit</fullName>
        <ecNumber evidence="5">1.2.7.1</ecNumber>
    </submittedName>
</protein>
<dbReference type="STRING" id="574087.Acear_0036"/>
<dbReference type="RefSeq" id="WP_013277035.1">
    <property type="nucleotide sequence ID" value="NC_014378.1"/>
</dbReference>
<dbReference type="HOGENOM" id="CLU_002569_5_0_9"/>
<dbReference type="InterPro" id="IPR033412">
    <property type="entry name" value="PFOR_II"/>
</dbReference>
<evidence type="ECO:0000313" key="6">
    <source>
        <dbReference type="Proteomes" id="UP000001661"/>
    </source>
</evidence>
<dbReference type="Pfam" id="PF17147">
    <property type="entry name" value="PFOR_II"/>
    <property type="match status" value="1"/>
</dbReference>
<dbReference type="OrthoDB" id="9794954at2"/>
<dbReference type="PANTHER" id="PTHR32154:SF0">
    <property type="entry name" value="PYRUVATE-FLAVODOXIN OXIDOREDUCTASE-RELATED"/>
    <property type="match status" value="1"/>
</dbReference>
<dbReference type="InterPro" id="IPR029061">
    <property type="entry name" value="THDP-binding"/>
</dbReference>
<dbReference type="Proteomes" id="UP000001661">
    <property type="component" value="Chromosome"/>
</dbReference>
<proteinExistence type="inferred from homology"/>
<keyword evidence="5" id="KW-0670">Pyruvate</keyword>
<dbReference type="FunFam" id="3.40.50.920:FF:000010">
    <property type="entry name" value="Pyruvate ferredoxin oxidoreductase, alpha subunit"/>
    <property type="match status" value="1"/>
</dbReference>